<dbReference type="SUPFAM" id="SSF46955">
    <property type="entry name" value="Putative DNA-binding domain"/>
    <property type="match status" value="1"/>
</dbReference>
<keyword evidence="1" id="KW-0678">Repressor</keyword>
<dbReference type="Pfam" id="PF13411">
    <property type="entry name" value="MerR_1"/>
    <property type="match status" value="1"/>
</dbReference>
<evidence type="ECO:0000259" key="6">
    <source>
        <dbReference type="PROSITE" id="PS50937"/>
    </source>
</evidence>
<feature type="domain" description="HTH merR-type" evidence="6">
    <location>
        <begin position="5"/>
        <end position="73"/>
    </location>
</feature>
<evidence type="ECO:0000256" key="3">
    <source>
        <dbReference type="ARBA" id="ARBA00023125"/>
    </source>
</evidence>
<name>A0A0K1PIS5_9BACT</name>
<evidence type="ECO:0000256" key="1">
    <source>
        <dbReference type="ARBA" id="ARBA00022491"/>
    </source>
</evidence>
<proteinExistence type="predicted"/>
<dbReference type="InterPro" id="IPR000551">
    <property type="entry name" value="MerR-type_HTH_dom"/>
</dbReference>
<dbReference type="GO" id="GO:0003700">
    <property type="term" value="F:DNA-binding transcription factor activity"/>
    <property type="evidence" value="ECO:0007669"/>
    <property type="project" value="InterPro"/>
</dbReference>
<evidence type="ECO:0000256" key="4">
    <source>
        <dbReference type="ARBA" id="ARBA00023163"/>
    </source>
</evidence>
<evidence type="ECO:0000313" key="7">
    <source>
        <dbReference type="EMBL" id="AKU93448.1"/>
    </source>
</evidence>
<dbReference type="Gene3D" id="1.10.1660.10">
    <property type="match status" value="1"/>
</dbReference>
<dbReference type="OrthoDB" id="9792348at2"/>
<dbReference type="AlphaFoldDB" id="A0A0K1PIS5"/>
<dbReference type="PRINTS" id="PR00040">
    <property type="entry name" value="HTHMERR"/>
</dbReference>
<gene>
    <name evidence="7" type="ORF">AKJ09_00112</name>
</gene>
<reference evidence="7 8" key="1">
    <citation type="submission" date="2015-08" db="EMBL/GenBank/DDBJ databases">
        <authorList>
            <person name="Babu N.S."/>
            <person name="Beckwith C.J."/>
            <person name="Beseler K.G."/>
            <person name="Brison A."/>
            <person name="Carone J.V."/>
            <person name="Caskin T.P."/>
            <person name="Diamond M."/>
            <person name="Durham M.E."/>
            <person name="Foxe J.M."/>
            <person name="Go M."/>
            <person name="Henderson B.A."/>
            <person name="Jones I.B."/>
            <person name="McGettigan J.A."/>
            <person name="Micheletti S.J."/>
            <person name="Nasrallah M.E."/>
            <person name="Ortiz D."/>
            <person name="Piller C.R."/>
            <person name="Privatt S.R."/>
            <person name="Schneider S.L."/>
            <person name="Sharp S."/>
            <person name="Smith T.C."/>
            <person name="Stanton J.D."/>
            <person name="Ullery H.E."/>
            <person name="Wilson R.J."/>
            <person name="Serrano M.G."/>
            <person name="Buck G."/>
            <person name="Lee V."/>
            <person name="Wang Y."/>
            <person name="Carvalho R."/>
            <person name="Voegtly L."/>
            <person name="Shi R."/>
            <person name="Duckworth R."/>
            <person name="Johnson A."/>
            <person name="Loviza R."/>
            <person name="Walstead R."/>
            <person name="Shah Z."/>
            <person name="Kiflezghi M."/>
            <person name="Wade K."/>
            <person name="Ball S.L."/>
            <person name="Bradley K.W."/>
            <person name="Asai D.J."/>
            <person name="Bowman C.A."/>
            <person name="Russell D.A."/>
            <person name="Pope W.H."/>
            <person name="Jacobs-Sera D."/>
            <person name="Hendrix R.W."/>
            <person name="Hatfull G.F."/>
        </authorList>
    </citation>
    <scope>NUCLEOTIDE SEQUENCE [LARGE SCALE GENOMIC DNA]</scope>
    <source>
        <strain evidence="7 8">DSM 27648</strain>
    </source>
</reference>
<sequence>MLLDVMRIREFAKKLGVSERVVRHYEARGLLRPPRTTNGYRTFTPGDLLRAEWIRDLIGAGFSTKEIRTVVPYFEKSGPVVGEVCRTTLETKLAQIDRLLDDLRCRRAVVAERLSSLDANDLQSSARPPKPPATSRRTDHERTQHPRAALPADRRLRPRRELP</sequence>
<feature type="region of interest" description="Disordered" evidence="5">
    <location>
        <begin position="119"/>
        <end position="163"/>
    </location>
</feature>
<dbReference type="Proteomes" id="UP000064967">
    <property type="component" value="Chromosome"/>
</dbReference>
<feature type="compositionally biased region" description="Basic and acidic residues" evidence="5">
    <location>
        <begin position="152"/>
        <end position="163"/>
    </location>
</feature>
<dbReference type="InterPro" id="IPR009061">
    <property type="entry name" value="DNA-bd_dom_put_sf"/>
</dbReference>
<dbReference type="SMART" id="SM00422">
    <property type="entry name" value="HTH_MERR"/>
    <property type="match status" value="1"/>
</dbReference>
<dbReference type="EMBL" id="CP012333">
    <property type="protein sequence ID" value="AKU93448.1"/>
    <property type="molecule type" value="Genomic_DNA"/>
</dbReference>
<keyword evidence="2" id="KW-0805">Transcription regulation</keyword>
<dbReference type="PANTHER" id="PTHR30204">
    <property type="entry name" value="REDOX-CYCLING DRUG-SENSING TRANSCRIPTIONAL ACTIVATOR SOXR"/>
    <property type="match status" value="1"/>
</dbReference>
<evidence type="ECO:0000256" key="5">
    <source>
        <dbReference type="SAM" id="MobiDB-lite"/>
    </source>
</evidence>
<dbReference type="STRING" id="1391654.AKJ09_00112"/>
<keyword evidence="3" id="KW-0238">DNA-binding</keyword>
<keyword evidence="4" id="KW-0804">Transcription</keyword>
<dbReference type="GO" id="GO:0003677">
    <property type="term" value="F:DNA binding"/>
    <property type="evidence" value="ECO:0007669"/>
    <property type="project" value="UniProtKB-KW"/>
</dbReference>
<organism evidence="7 8">
    <name type="scientific">Labilithrix luteola</name>
    <dbReference type="NCBI Taxonomy" id="1391654"/>
    <lineage>
        <taxon>Bacteria</taxon>
        <taxon>Pseudomonadati</taxon>
        <taxon>Myxococcota</taxon>
        <taxon>Polyangia</taxon>
        <taxon>Polyangiales</taxon>
        <taxon>Labilitrichaceae</taxon>
        <taxon>Labilithrix</taxon>
    </lineage>
</organism>
<keyword evidence="8" id="KW-1185">Reference proteome</keyword>
<dbReference type="PROSITE" id="PS50937">
    <property type="entry name" value="HTH_MERR_2"/>
    <property type="match status" value="1"/>
</dbReference>
<protein>
    <submittedName>
        <fullName evidence="7">Transcriptional regulator, MerR family</fullName>
    </submittedName>
</protein>
<accession>A0A0K1PIS5</accession>
<evidence type="ECO:0000313" key="8">
    <source>
        <dbReference type="Proteomes" id="UP000064967"/>
    </source>
</evidence>
<dbReference type="InterPro" id="IPR047057">
    <property type="entry name" value="MerR_fam"/>
</dbReference>
<dbReference type="PANTHER" id="PTHR30204:SF69">
    <property type="entry name" value="MERR-FAMILY TRANSCRIPTIONAL REGULATOR"/>
    <property type="match status" value="1"/>
</dbReference>
<dbReference type="KEGG" id="llu:AKJ09_00112"/>
<evidence type="ECO:0000256" key="2">
    <source>
        <dbReference type="ARBA" id="ARBA00023015"/>
    </source>
</evidence>